<evidence type="ECO:0000256" key="1">
    <source>
        <dbReference type="ARBA" id="ARBA00013081"/>
    </source>
</evidence>
<reference evidence="5" key="3">
    <citation type="submission" date="2021-05" db="UniProtKB">
        <authorList>
            <consortium name="EnsemblPlants"/>
        </authorList>
    </citation>
    <scope>IDENTIFICATION</scope>
    <source>
        <strain evidence="5">cv. B73</strain>
    </source>
</reference>
<feature type="domain" description="PPM-type phosphatase" evidence="4">
    <location>
        <begin position="12"/>
        <end position="48"/>
    </location>
</feature>
<dbReference type="InParanoid" id="A0A804LW27"/>
<dbReference type="SUPFAM" id="SSF81606">
    <property type="entry name" value="PP2C-like"/>
    <property type="match status" value="1"/>
</dbReference>
<proteinExistence type="predicted"/>
<dbReference type="AlphaFoldDB" id="A0A804LW27"/>
<reference evidence="5" key="2">
    <citation type="submission" date="2019-07" db="EMBL/GenBank/DDBJ databases">
        <authorList>
            <person name="Seetharam A."/>
            <person name="Woodhouse M."/>
            <person name="Cannon E."/>
        </authorList>
    </citation>
    <scope>NUCLEOTIDE SEQUENCE [LARGE SCALE GENOMIC DNA]</scope>
    <source>
        <strain evidence="5">cv. B73</strain>
    </source>
</reference>
<accession>A0A804LW27</accession>
<comment type="catalytic activity">
    <reaction evidence="3">
        <text>O-phospho-L-threonyl-[protein] + H2O = L-threonyl-[protein] + phosphate</text>
        <dbReference type="Rhea" id="RHEA:47004"/>
        <dbReference type="Rhea" id="RHEA-COMP:11060"/>
        <dbReference type="Rhea" id="RHEA-COMP:11605"/>
        <dbReference type="ChEBI" id="CHEBI:15377"/>
        <dbReference type="ChEBI" id="CHEBI:30013"/>
        <dbReference type="ChEBI" id="CHEBI:43474"/>
        <dbReference type="ChEBI" id="CHEBI:61977"/>
        <dbReference type="EC" id="3.1.3.16"/>
    </reaction>
</comment>
<evidence type="ECO:0000259" key="4">
    <source>
        <dbReference type="Pfam" id="PF00481"/>
    </source>
</evidence>
<dbReference type="Gramene" id="Zm00001eb040960_T001">
    <property type="protein sequence ID" value="Zm00001eb040960_P001"/>
    <property type="gene ID" value="Zm00001eb040960"/>
</dbReference>
<sequence length="142" mass="15724">MYDKLRRSRRLDAVQSGCSVLSIVKQGDLIVVANVGDSRVVLGTTFDDDTITKIAPDTEQTEQLGLGYVYFCGPVLRSPVHPASSSLSRSLGSRRRLGDRHFRLLFLLSVSRHASEFGVASIRSRCRTRSHHHAGWLAIDST</sequence>
<dbReference type="InterPro" id="IPR036457">
    <property type="entry name" value="PPM-type-like_dom_sf"/>
</dbReference>
<evidence type="ECO:0000256" key="2">
    <source>
        <dbReference type="ARBA" id="ARBA00047761"/>
    </source>
</evidence>
<dbReference type="Proteomes" id="UP000007305">
    <property type="component" value="Chromosome 1"/>
</dbReference>
<protein>
    <recommendedName>
        <fullName evidence="1">protein-serine/threonine phosphatase</fullName>
        <ecNumber evidence="1">3.1.3.16</ecNumber>
    </recommendedName>
</protein>
<evidence type="ECO:0000256" key="3">
    <source>
        <dbReference type="ARBA" id="ARBA00048336"/>
    </source>
</evidence>
<comment type="catalytic activity">
    <reaction evidence="2">
        <text>O-phospho-L-seryl-[protein] + H2O = L-seryl-[protein] + phosphate</text>
        <dbReference type="Rhea" id="RHEA:20629"/>
        <dbReference type="Rhea" id="RHEA-COMP:9863"/>
        <dbReference type="Rhea" id="RHEA-COMP:11604"/>
        <dbReference type="ChEBI" id="CHEBI:15377"/>
        <dbReference type="ChEBI" id="CHEBI:29999"/>
        <dbReference type="ChEBI" id="CHEBI:43474"/>
        <dbReference type="ChEBI" id="CHEBI:83421"/>
        <dbReference type="EC" id="3.1.3.16"/>
    </reaction>
</comment>
<dbReference type="GO" id="GO:0004722">
    <property type="term" value="F:protein serine/threonine phosphatase activity"/>
    <property type="evidence" value="ECO:0007669"/>
    <property type="project" value="UniProtKB-EC"/>
</dbReference>
<dbReference type="Pfam" id="PF00481">
    <property type="entry name" value="PP2C"/>
    <property type="match status" value="1"/>
</dbReference>
<evidence type="ECO:0000313" key="5">
    <source>
        <dbReference type="EnsemblPlants" id="Zm00001eb040960_P001"/>
    </source>
</evidence>
<dbReference type="EnsemblPlants" id="Zm00001eb040960_T001">
    <property type="protein sequence ID" value="Zm00001eb040960_P001"/>
    <property type="gene ID" value="Zm00001eb040960"/>
</dbReference>
<keyword evidence="6" id="KW-1185">Reference proteome</keyword>
<organism evidence="5 6">
    <name type="scientific">Zea mays</name>
    <name type="common">Maize</name>
    <dbReference type="NCBI Taxonomy" id="4577"/>
    <lineage>
        <taxon>Eukaryota</taxon>
        <taxon>Viridiplantae</taxon>
        <taxon>Streptophyta</taxon>
        <taxon>Embryophyta</taxon>
        <taxon>Tracheophyta</taxon>
        <taxon>Spermatophyta</taxon>
        <taxon>Magnoliopsida</taxon>
        <taxon>Liliopsida</taxon>
        <taxon>Poales</taxon>
        <taxon>Poaceae</taxon>
        <taxon>PACMAD clade</taxon>
        <taxon>Panicoideae</taxon>
        <taxon>Andropogonodae</taxon>
        <taxon>Andropogoneae</taxon>
        <taxon>Tripsacinae</taxon>
        <taxon>Zea</taxon>
    </lineage>
</organism>
<reference evidence="6" key="1">
    <citation type="submission" date="2015-12" db="EMBL/GenBank/DDBJ databases">
        <title>Update maize B73 reference genome by single molecule sequencing technologies.</title>
        <authorList>
            <consortium name="Maize Genome Sequencing Project"/>
            <person name="Ware D."/>
        </authorList>
    </citation>
    <scope>NUCLEOTIDE SEQUENCE [LARGE SCALE GENOMIC DNA]</scope>
    <source>
        <strain evidence="6">cv. B73</strain>
    </source>
</reference>
<dbReference type="Gene3D" id="3.60.40.10">
    <property type="entry name" value="PPM-type phosphatase domain"/>
    <property type="match status" value="1"/>
</dbReference>
<dbReference type="EC" id="3.1.3.16" evidence="1"/>
<name>A0A804LW27_MAIZE</name>
<dbReference type="InterPro" id="IPR001932">
    <property type="entry name" value="PPM-type_phosphatase-like_dom"/>
</dbReference>
<evidence type="ECO:0000313" key="6">
    <source>
        <dbReference type="Proteomes" id="UP000007305"/>
    </source>
</evidence>